<dbReference type="GO" id="GO:0005783">
    <property type="term" value="C:endoplasmic reticulum"/>
    <property type="evidence" value="ECO:0007669"/>
    <property type="project" value="TreeGrafter"/>
</dbReference>
<dbReference type="InterPro" id="IPR017972">
    <property type="entry name" value="Cyt_P450_CS"/>
</dbReference>
<evidence type="ECO:0000256" key="2">
    <source>
        <dbReference type="ARBA" id="ARBA00004167"/>
    </source>
</evidence>
<sequence>MEVEKGSWLVVVIAGFVALYGLLKRVNEWYYETRLGEKKFSLPPGDMGLPLIGNMWSFLRAFKSSDPDSFLNSFVKRYGRTGIYKAFMFGCPTIMVTIPETCRQVLMDDEQFGPGWPKSTLELIGKKSFIGISYEEHKRLRKLTAAPVNGPEALSVYMEYISKTVISALEKWSDMGEIEFLTQLRKLTFRIIAYIFLSSEGDPVMEDLEREYTALNHGVRAMAVNVPGFAYHKALKARKKLVAILQSVLDKRRSNRESGNSQEKKDMMDSLMDMEDESGRKLNDEEIIDVLIMYLNAGHESSGHITMWATVFLQKNPEFFQKAKTEQEEIVKKRPPTQKGLTLKEYRQMDYLSKVVDETLRVVNISMVVFREALTDVKIRKIPHSSSNFTSSNSFVIPKGWKVQVWFRNVHMDSEVHPNPKEFNPSRWDGFIPKAGAYLPFGAGSRLCPGNDLAKLEISIFLHYFLLNYRLERINPECGMKYLPHPRPVDNCLARVRRNSSPSL</sequence>
<dbReference type="CDD" id="cd11043">
    <property type="entry name" value="CYP90-like"/>
    <property type="match status" value="1"/>
</dbReference>
<dbReference type="Gene3D" id="1.10.630.10">
    <property type="entry name" value="Cytochrome P450"/>
    <property type="match status" value="1"/>
</dbReference>
<accession>A0A7J7KV05</accession>
<organism evidence="17 18">
    <name type="scientific">Kingdonia uniflora</name>
    <dbReference type="NCBI Taxonomy" id="39325"/>
    <lineage>
        <taxon>Eukaryota</taxon>
        <taxon>Viridiplantae</taxon>
        <taxon>Streptophyta</taxon>
        <taxon>Embryophyta</taxon>
        <taxon>Tracheophyta</taxon>
        <taxon>Spermatophyta</taxon>
        <taxon>Magnoliopsida</taxon>
        <taxon>Ranunculales</taxon>
        <taxon>Circaeasteraceae</taxon>
        <taxon>Kingdonia</taxon>
    </lineage>
</organism>
<dbReference type="PROSITE" id="PS00086">
    <property type="entry name" value="CYTOCHROME_P450"/>
    <property type="match status" value="1"/>
</dbReference>
<evidence type="ECO:0008006" key="19">
    <source>
        <dbReference type="Google" id="ProtNLM"/>
    </source>
</evidence>
<protein>
    <recommendedName>
        <fullName evidence="19">Ent-kaurenoic acid oxidase</fullName>
    </recommendedName>
</protein>
<keyword evidence="11 15" id="KW-0503">Monooxygenase</keyword>
<dbReference type="FunFam" id="1.10.630.10:FF:000052">
    <property type="entry name" value="Ent-kaurenoic acid oxidase"/>
    <property type="match status" value="1"/>
</dbReference>
<evidence type="ECO:0000256" key="7">
    <source>
        <dbReference type="ARBA" id="ARBA00022723"/>
    </source>
</evidence>
<keyword evidence="5 14" id="KW-0349">Heme</keyword>
<evidence type="ECO:0000256" key="8">
    <source>
        <dbReference type="ARBA" id="ARBA00022989"/>
    </source>
</evidence>
<evidence type="ECO:0000256" key="4">
    <source>
        <dbReference type="ARBA" id="ARBA00010617"/>
    </source>
</evidence>
<dbReference type="GO" id="GO:0016020">
    <property type="term" value="C:membrane"/>
    <property type="evidence" value="ECO:0007669"/>
    <property type="project" value="UniProtKB-SubCell"/>
</dbReference>
<feature type="binding site" description="axial binding residue" evidence="14">
    <location>
        <position position="448"/>
    </location>
    <ligand>
        <name>heme</name>
        <dbReference type="ChEBI" id="CHEBI:30413"/>
    </ligand>
    <ligandPart>
        <name>Fe</name>
        <dbReference type="ChEBI" id="CHEBI:18248"/>
    </ligandPart>
</feature>
<dbReference type="GO" id="GO:0020037">
    <property type="term" value="F:heme binding"/>
    <property type="evidence" value="ECO:0007669"/>
    <property type="project" value="InterPro"/>
</dbReference>
<feature type="transmembrane region" description="Helical" evidence="16">
    <location>
        <begin position="6"/>
        <end position="23"/>
    </location>
</feature>
<evidence type="ECO:0000313" key="18">
    <source>
        <dbReference type="Proteomes" id="UP000541444"/>
    </source>
</evidence>
<dbReference type="AlphaFoldDB" id="A0A7J7KV05"/>
<dbReference type="GO" id="GO:0016132">
    <property type="term" value="P:brassinosteroid biosynthetic process"/>
    <property type="evidence" value="ECO:0007669"/>
    <property type="project" value="TreeGrafter"/>
</dbReference>
<comment type="subcellular location">
    <subcellularLocation>
        <location evidence="2">Membrane</location>
        <topology evidence="2">Single-pass membrane protein</topology>
    </subcellularLocation>
</comment>
<keyword evidence="12 16" id="KW-0472">Membrane</keyword>
<evidence type="ECO:0000256" key="6">
    <source>
        <dbReference type="ARBA" id="ARBA00022692"/>
    </source>
</evidence>
<dbReference type="PRINTS" id="PR00463">
    <property type="entry name" value="EP450I"/>
</dbReference>
<dbReference type="PANTHER" id="PTHR24286">
    <property type="entry name" value="CYTOCHROME P450 26"/>
    <property type="match status" value="1"/>
</dbReference>
<keyword evidence="10 14" id="KW-0408">Iron</keyword>
<evidence type="ECO:0000256" key="12">
    <source>
        <dbReference type="ARBA" id="ARBA00023136"/>
    </source>
</evidence>
<evidence type="ECO:0000256" key="1">
    <source>
        <dbReference type="ARBA" id="ARBA00001971"/>
    </source>
</evidence>
<dbReference type="PRINTS" id="PR00385">
    <property type="entry name" value="P450"/>
</dbReference>
<evidence type="ECO:0000256" key="15">
    <source>
        <dbReference type="RuleBase" id="RU000461"/>
    </source>
</evidence>
<dbReference type="Proteomes" id="UP000541444">
    <property type="component" value="Unassembled WGS sequence"/>
</dbReference>
<comment type="caution">
    <text evidence="17">The sequence shown here is derived from an EMBL/GenBank/DDBJ whole genome shotgun (WGS) entry which is preliminary data.</text>
</comment>
<dbReference type="GO" id="GO:0009686">
    <property type="term" value="P:gibberellin biosynthetic process"/>
    <property type="evidence" value="ECO:0007669"/>
    <property type="project" value="UniProtKB-ARBA"/>
</dbReference>
<keyword evidence="8 16" id="KW-1133">Transmembrane helix</keyword>
<keyword evidence="7 14" id="KW-0479">Metal-binding</keyword>
<dbReference type="GO" id="GO:0005506">
    <property type="term" value="F:iron ion binding"/>
    <property type="evidence" value="ECO:0007669"/>
    <property type="project" value="InterPro"/>
</dbReference>
<dbReference type="GO" id="GO:0016125">
    <property type="term" value="P:sterol metabolic process"/>
    <property type="evidence" value="ECO:0007669"/>
    <property type="project" value="TreeGrafter"/>
</dbReference>
<dbReference type="Pfam" id="PF00067">
    <property type="entry name" value="p450"/>
    <property type="match status" value="1"/>
</dbReference>
<dbReference type="InterPro" id="IPR002401">
    <property type="entry name" value="Cyt_P450_E_grp-I"/>
</dbReference>
<evidence type="ECO:0000313" key="17">
    <source>
        <dbReference type="EMBL" id="KAF6134168.1"/>
    </source>
</evidence>
<gene>
    <name evidence="17" type="ORF">GIB67_013565</name>
</gene>
<dbReference type="SUPFAM" id="SSF48264">
    <property type="entry name" value="Cytochrome P450"/>
    <property type="match status" value="1"/>
</dbReference>
<evidence type="ECO:0000256" key="13">
    <source>
        <dbReference type="ARBA" id="ARBA00037909"/>
    </source>
</evidence>
<evidence type="ECO:0000256" key="3">
    <source>
        <dbReference type="ARBA" id="ARBA00004972"/>
    </source>
</evidence>
<keyword evidence="18" id="KW-1185">Reference proteome</keyword>
<evidence type="ECO:0000256" key="5">
    <source>
        <dbReference type="ARBA" id="ARBA00022617"/>
    </source>
</evidence>
<evidence type="ECO:0000256" key="9">
    <source>
        <dbReference type="ARBA" id="ARBA00023002"/>
    </source>
</evidence>
<dbReference type="GO" id="GO:0010268">
    <property type="term" value="P:brassinosteroid homeostasis"/>
    <property type="evidence" value="ECO:0007669"/>
    <property type="project" value="TreeGrafter"/>
</dbReference>
<proteinExistence type="inferred from homology"/>
<dbReference type="InterPro" id="IPR036396">
    <property type="entry name" value="Cyt_P450_sf"/>
</dbReference>
<keyword evidence="9 15" id="KW-0560">Oxidoreductase</keyword>
<dbReference type="GO" id="GO:0044550">
    <property type="term" value="P:secondary metabolite biosynthetic process"/>
    <property type="evidence" value="ECO:0007669"/>
    <property type="project" value="UniProtKB-ARBA"/>
</dbReference>
<evidence type="ECO:0000256" key="11">
    <source>
        <dbReference type="ARBA" id="ARBA00023033"/>
    </source>
</evidence>
<evidence type="ECO:0000256" key="16">
    <source>
        <dbReference type="SAM" id="Phobius"/>
    </source>
</evidence>
<dbReference type="GO" id="GO:0051777">
    <property type="term" value="F:ent-kaurenoic acid monooxygenase activity"/>
    <property type="evidence" value="ECO:0007669"/>
    <property type="project" value="UniProtKB-ARBA"/>
</dbReference>
<comment type="similarity">
    <text evidence="4 15">Belongs to the cytochrome P450 family.</text>
</comment>
<comment type="cofactor">
    <cofactor evidence="1 14">
        <name>heme</name>
        <dbReference type="ChEBI" id="CHEBI:30413"/>
    </cofactor>
</comment>
<dbReference type="OrthoDB" id="1470350at2759"/>
<keyword evidence="6 16" id="KW-0812">Transmembrane</keyword>
<dbReference type="InterPro" id="IPR001128">
    <property type="entry name" value="Cyt_P450"/>
</dbReference>
<reference evidence="17 18" key="1">
    <citation type="journal article" date="2020" name="IScience">
        <title>Genome Sequencing of the Endangered Kingdonia uniflora (Circaeasteraceae, Ranunculales) Reveals Potential Mechanisms of Evolutionary Specialization.</title>
        <authorList>
            <person name="Sun Y."/>
            <person name="Deng T."/>
            <person name="Zhang A."/>
            <person name="Moore M.J."/>
            <person name="Landis J.B."/>
            <person name="Lin N."/>
            <person name="Zhang H."/>
            <person name="Zhang X."/>
            <person name="Huang J."/>
            <person name="Zhang X."/>
            <person name="Sun H."/>
            <person name="Wang H."/>
        </authorList>
    </citation>
    <scope>NUCLEOTIDE SEQUENCE [LARGE SCALE GENOMIC DNA]</scope>
    <source>
        <strain evidence="17">TB1705</strain>
        <tissue evidence="17">Leaf</tissue>
    </source>
</reference>
<comment type="pathway">
    <text evidence="13">Plant hormone biosynthesis; gibberellin biosynthesis.</text>
</comment>
<comment type="pathway">
    <text evidence="3">Hormone biosynthesis.</text>
</comment>
<dbReference type="EMBL" id="JACGCM010002890">
    <property type="protein sequence ID" value="KAF6134168.1"/>
    <property type="molecule type" value="Genomic_DNA"/>
</dbReference>
<dbReference type="PANTHER" id="PTHR24286:SF356">
    <property type="entry name" value="ENT-KAURENOIC ACID OXIDASE 2"/>
    <property type="match status" value="1"/>
</dbReference>
<name>A0A7J7KV05_9MAGN</name>
<evidence type="ECO:0000256" key="10">
    <source>
        <dbReference type="ARBA" id="ARBA00023004"/>
    </source>
</evidence>
<evidence type="ECO:0000256" key="14">
    <source>
        <dbReference type="PIRSR" id="PIRSR602401-1"/>
    </source>
</evidence>